<feature type="region of interest" description="Disordered" evidence="1">
    <location>
        <begin position="306"/>
        <end position="333"/>
    </location>
</feature>
<sequence>MGSLANDTISDLLDGDVKTKANKTGNLSRAKRIADRAPEVMVKISGNTKGAGHVQAHLDYISRNGKLEIEDERGETLKGKTAVRALAKDWSQDQGKRRKNTRETTNIVLSMPDGTEPKAVKNAARAFAKNQFGKNHQYVMALHTDTDSPHVHLTVKNLGYDGRRLHVKKGDPQIWRESFAAELERLGIEAEATPRATRGVIKKGISQAIKHMRDKGMTPAVDQAKIREIIEDFSAERAGKEPRPRPWEDKIKDRQTYVRKAWLTAAKDLNQSDNAEDRELGQSIATFVKDMPPMKTERHELQEKVAAQLQQRGGGQRGSEKGRGQDQEQEDER</sequence>
<evidence type="ECO:0000256" key="1">
    <source>
        <dbReference type="SAM" id="MobiDB-lite"/>
    </source>
</evidence>
<geneLocation type="plasmid" evidence="3 4">
    <name>pEIB202</name>
</geneLocation>
<dbReference type="RefSeq" id="WP_012850388.1">
    <property type="nucleotide sequence ID" value="NC_013509.1"/>
</dbReference>
<keyword evidence="4" id="KW-1185">Reference proteome</keyword>
<keyword evidence="3" id="KW-0614">Plasmid</keyword>
<proteinExistence type="predicted"/>
<protein>
    <submittedName>
        <fullName evidence="3">Type IV secretory pathway VirD2 component</fullName>
    </submittedName>
</protein>
<evidence type="ECO:0000313" key="4">
    <source>
        <dbReference type="Proteomes" id="UP000002634"/>
    </source>
</evidence>
<dbReference type="Gene3D" id="3.30.930.30">
    <property type="match status" value="1"/>
</dbReference>
<dbReference type="Proteomes" id="UP000002634">
    <property type="component" value="Plasmid pEIB202"/>
</dbReference>
<feature type="domain" description="MobA/VirD2-like nuclease" evidence="2">
    <location>
        <begin position="77"/>
        <end position="177"/>
    </location>
</feature>
<reference evidence="3 4" key="1">
    <citation type="journal article" date="2009" name="PLoS ONE">
        <title>Genome sequence of the versatile fish pathogen Edwardsiella tarda provides insights into its adaptation to broad host ranges and intracellular niches.</title>
        <authorList>
            <person name="Wang Q."/>
            <person name="Yang M."/>
            <person name="Xiao J."/>
            <person name="Wu H."/>
            <person name="Wang X."/>
            <person name="Lv Y."/>
            <person name="Xu L."/>
            <person name="Zheng H."/>
            <person name="Wang S."/>
            <person name="Zhao G."/>
            <person name="Liu Q."/>
            <person name="Zhang Y."/>
        </authorList>
    </citation>
    <scope>NUCLEOTIDE SEQUENCE [LARGE SCALE GENOMIC DNA]</scope>
    <source>
        <strain evidence="4">EIB202 / CCTCC M208068</strain>
    </source>
</reference>
<dbReference type="AlphaFoldDB" id="A0AAU8PD17"/>
<evidence type="ECO:0000313" key="3">
    <source>
        <dbReference type="EMBL" id="ACY86431.1"/>
    </source>
</evidence>
<gene>
    <name evidence="3" type="ordered locus">ETAE_p048</name>
</gene>
<dbReference type="EMBL" id="CP001136">
    <property type="protein sequence ID" value="ACY86431.1"/>
    <property type="molecule type" value="Genomic_DNA"/>
</dbReference>
<name>A0AAU8PD17_EDWPI</name>
<dbReference type="KEGG" id="etr:ETAE_p048"/>
<evidence type="ECO:0000259" key="2">
    <source>
        <dbReference type="Pfam" id="PF03432"/>
    </source>
</evidence>
<organism evidence="3 4">
    <name type="scientific">Edwardsiella piscicida</name>
    <dbReference type="NCBI Taxonomy" id="1263550"/>
    <lineage>
        <taxon>Bacteria</taxon>
        <taxon>Pseudomonadati</taxon>
        <taxon>Pseudomonadota</taxon>
        <taxon>Gammaproteobacteria</taxon>
        <taxon>Enterobacterales</taxon>
        <taxon>Hafniaceae</taxon>
        <taxon>Edwardsiella</taxon>
    </lineage>
</organism>
<dbReference type="Pfam" id="PF03432">
    <property type="entry name" value="Relaxase"/>
    <property type="match status" value="1"/>
</dbReference>
<accession>A0AAU8PD17</accession>
<dbReference type="InterPro" id="IPR005094">
    <property type="entry name" value="Endonuclease_MobA/VirD2"/>
</dbReference>